<evidence type="ECO:0000313" key="1">
    <source>
        <dbReference type="EMBL" id="BBM83179.1"/>
    </source>
</evidence>
<dbReference type="Proteomes" id="UP000326354">
    <property type="component" value="Chromosome"/>
</dbReference>
<accession>A0A5S9IJT0</accession>
<dbReference type="KEGG" id="uam:UABAM_01530"/>
<evidence type="ECO:0008006" key="3">
    <source>
        <dbReference type="Google" id="ProtNLM"/>
    </source>
</evidence>
<keyword evidence="2" id="KW-1185">Reference proteome</keyword>
<proteinExistence type="predicted"/>
<name>A0A5S9IJT0_UABAM</name>
<dbReference type="RefSeq" id="WP_173013186.1">
    <property type="nucleotide sequence ID" value="NZ_AP019860.1"/>
</dbReference>
<dbReference type="AlphaFoldDB" id="A0A5S9IJT0"/>
<evidence type="ECO:0000313" key="2">
    <source>
        <dbReference type="Proteomes" id="UP000326354"/>
    </source>
</evidence>
<organism evidence="1 2">
    <name type="scientific">Uabimicrobium amorphum</name>
    <dbReference type="NCBI Taxonomy" id="2596890"/>
    <lineage>
        <taxon>Bacteria</taxon>
        <taxon>Pseudomonadati</taxon>
        <taxon>Planctomycetota</taxon>
        <taxon>Candidatus Uabimicrobiia</taxon>
        <taxon>Candidatus Uabimicrobiales</taxon>
        <taxon>Candidatus Uabimicrobiaceae</taxon>
        <taxon>Candidatus Uabimicrobium</taxon>
    </lineage>
</organism>
<gene>
    <name evidence="1" type="ORF">UABAM_01530</name>
</gene>
<sequence length="58" mass="6148">MTVHFMCTCGSKTYSLPDSMAGQKVRCPSCQVIIIVPQPSEGGQVVIAVPADDSMEGF</sequence>
<protein>
    <recommendedName>
        <fullName evidence="3">Zinc finger/thioredoxin putative domain-containing protein</fullName>
    </recommendedName>
</protein>
<dbReference type="EMBL" id="AP019860">
    <property type="protein sequence ID" value="BBM83179.1"/>
    <property type="molecule type" value="Genomic_DNA"/>
</dbReference>
<reference evidence="1 2" key="1">
    <citation type="submission" date="2019-08" db="EMBL/GenBank/DDBJ databases">
        <title>Complete genome sequence of Candidatus Uab amorphum.</title>
        <authorList>
            <person name="Shiratori T."/>
            <person name="Suzuki S."/>
            <person name="Kakizawa Y."/>
            <person name="Ishida K."/>
        </authorList>
    </citation>
    <scope>NUCLEOTIDE SEQUENCE [LARGE SCALE GENOMIC DNA]</scope>
    <source>
        <strain evidence="1 2">SRT547</strain>
    </source>
</reference>